<accession>A0A2K3Q6B6</accession>
<gene>
    <name evidence="2" type="ORF">TCAP_06929</name>
</gene>
<dbReference type="EMBL" id="NRSZ01001141">
    <property type="protein sequence ID" value="PNY23120.1"/>
    <property type="molecule type" value="Genomic_DNA"/>
</dbReference>
<protein>
    <recommendedName>
        <fullName evidence="4">Methyltransferase domain-containing protein</fullName>
    </recommendedName>
</protein>
<dbReference type="AlphaFoldDB" id="A0A2K3Q6B6"/>
<evidence type="ECO:0000313" key="3">
    <source>
        <dbReference type="Proteomes" id="UP000236621"/>
    </source>
</evidence>
<dbReference type="InterPro" id="IPR029063">
    <property type="entry name" value="SAM-dependent_MTases_sf"/>
</dbReference>
<dbReference type="OrthoDB" id="506498at2759"/>
<evidence type="ECO:0000256" key="1">
    <source>
        <dbReference type="SAM" id="MobiDB-lite"/>
    </source>
</evidence>
<evidence type="ECO:0008006" key="4">
    <source>
        <dbReference type="Google" id="ProtNLM"/>
    </source>
</evidence>
<feature type="compositionally biased region" description="Basic and acidic residues" evidence="1">
    <location>
        <begin position="136"/>
        <end position="152"/>
    </location>
</feature>
<comment type="caution">
    <text evidence="2">The sequence shown here is derived from an EMBL/GenBank/DDBJ whole genome shotgun (WGS) entry which is preliminary data.</text>
</comment>
<dbReference type="SUPFAM" id="SSF53335">
    <property type="entry name" value="S-adenosyl-L-methionine-dependent methyltransferases"/>
    <property type="match status" value="1"/>
</dbReference>
<proteinExistence type="predicted"/>
<organism evidence="2 3">
    <name type="scientific">Tolypocladium capitatum</name>
    <dbReference type="NCBI Taxonomy" id="45235"/>
    <lineage>
        <taxon>Eukaryota</taxon>
        <taxon>Fungi</taxon>
        <taxon>Dikarya</taxon>
        <taxon>Ascomycota</taxon>
        <taxon>Pezizomycotina</taxon>
        <taxon>Sordariomycetes</taxon>
        <taxon>Hypocreomycetidae</taxon>
        <taxon>Hypocreales</taxon>
        <taxon>Ophiocordycipitaceae</taxon>
        <taxon>Tolypocladium</taxon>
    </lineage>
</organism>
<feature type="region of interest" description="Disordered" evidence="1">
    <location>
        <begin position="114"/>
        <end position="158"/>
    </location>
</feature>
<sequence length="309" mass="34242">MVAPQHSLRRFRVSSTQIRHCRTSFWDQEGLMYGWTGATPWVPHDSLARVRPRAGLDGVIVGFPRPIPHPRIVLISPVVALRSEDTLELSVPGPRWIQGQERPVGNVRMTRLTTREETEPPLSMNPSQKLSISSVEHIKSPPKDEGLRHSGTDDPGQDEISRLELMHSVLSRVFDDRLIFPPVGSPRRILDCGSGAGDWAVDVAGRFPDCEVRVATSLPRHEQPSRVSTTTSTAGKRKLAEMDAYYVRARGDGTESRQLLEARLIAYGRGAKNIQSERLSASTFPGSIHTHNPACPCLVPLTSTPRCWG</sequence>
<reference evidence="2 3" key="1">
    <citation type="submission" date="2017-08" db="EMBL/GenBank/DDBJ databases">
        <title>Harnessing the power of phylogenomics to disentangle the directionality and signatures of interkingdom host jumping in the parasitic fungal genus Tolypocladium.</title>
        <authorList>
            <person name="Quandt C.A."/>
            <person name="Patterson W."/>
            <person name="Spatafora J.W."/>
        </authorList>
    </citation>
    <scope>NUCLEOTIDE SEQUENCE [LARGE SCALE GENOMIC DNA]</scope>
    <source>
        <strain evidence="2 3">CBS 113982</strain>
    </source>
</reference>
<evidence type="ECO:0000313" key="2">
    <source>
        <dbReference type="EMBL" id="PNY23120.1"/>
    </source>
</evidence>
<feature type="compositionally biased region" description="Polar residues" evidence="1">
    <location>
        <begin position="124"/>
        <end position="134"/>
    </location>
</feature>
<dbReference type="Proteomes" id="UP000236621">
    <property type="component" value="Unassembled WGS sequence"/>
</dbReference>
<name>A0A2K3Q6B6_9HYPO</name>
<keyword evidence="3" id="KW-1185">Reference proteome</keyword>